<protein>
    <recommendedName>
        <fullName evidence="3">BTB domain-containing protein</fullName>
    </recommendedName>
</protein>
<evidence type="ECO:0000313" key="5">
    <source>
        <dbReference type="Proteomes" id="UP000444721"/>
    </source>
</evidence>
<feature type="region of interest" description="Disordered" evidence="2">
    <location>
        <begin position="609"/>
        <end position="628"/>
    </location>
</feature>
<dbReference type="PROSITE" id="PS50097">
    <property type="entry name" value="BTB"/>
    <property type="match status" value="1"/>
</dbReference>
<dbReference type="InterPro" id="IPR000408">
    <property type="entry name" value="Reg_chr_condens"/>
</dbReference>
<evidence type="ECO:0000256" key="1">
    <source>
        <dbReference type="PROSITE-ProRule" id="PRU00235"/>
    </source>
</evidence>
<dbReference type="InterPro" id="IPR009091">
    <property type="entry name" value="RCC1/BLIP-II"/>
</dbReference>
<keyword evidence="5" id="KW-1185">Reference proteome</keyword>
<feature type="repeat" description="RCC1" evidence="1">
    <location>
        <begin position="425"/>
        <end position="476"/>
    </location>
</feature>
<comment type="caution">
    <text evidence="4">The sequence shown here is derived from an EMBL/GenBank/DDBJ whole genome shotgun (WGS) entry which is preliminary data.</text>
</comment>
<dbReference type="PANTHER" id="PTHR45982:SF10">
    <property type="entry name" value="RETINITIS PIGMENTOSA GTPASE REGULATOR"/>
    <property type="match status" value="1"/>
</dbReference>
<dbReference type="Proteomes" id="UP000444721">
    <property type="component" value="Unassembled WGS sequence"/>
</dbReference>
<evidence type="ECO:0000256" key="2">
    <source>
        <dbReference type="SAM" id="MobiDB-lite"/>
    </source>
</evidence>
<dbReference type="VEuPathDB" id="AmoebaDB:NF0103690"/>
<dbReference type="AlphaFoldDB" id="A0A6A5BUU3"/>
<dbReference type="GeneID" id="68109500"/>
<feature type="region of interest" description="Disordered" evidence="2">
    <location>
        <begin position="1"/>
        <end position="26"/>
    </location>
</feature>
<evidence type="ECO:0000259" key="3">
    <source>
        <dbReference type="PROSITE" id="PS50097"/>
    </source>
</evidence>
<organism evidence="4 5">
    <name type="scientific">Naegleria fowleri</name>
    <name type="common">Brain eating amoeba</name>
    <dbReference type="NCBI Taxonomy" id="5763"/>
    <lineage>
        <taxon>Eukaryota</taxon>
        <taxon>Discoba</taxon>
        <taxon>Heterolobosea</taxon>
        <taxon>Tetramitia</taxon>
        <taxon>Eutetramitia</taxon>
        <taxon>Vahlkampfiidae</taxon>
        <taxon>Naegleria</taxon>
    </lineage>
</organism>
<dbReference type="PRINTS" id="PR00633">
    <property type="entry name" value="RCCNDNSATION"/>
</dbReference>
<dbReference type="Pfam" id="PF00651">
    <property type="entry name" value="BTB"/>
    <property type="match status" value="1"/>
</dbReference>
<dbReference type="EMBL" id="VFQX01000029">
    <property type="protein sequence ID" value="KAF0978462.1"/>
    <property type="molecule type" value="Genomic_DNA"/>
</dbReference>
<feature type="region of interest" description="Disordered" evidence="2">
    <location>
        <begin position="192"/>
        <end position="226"/>
    </location>
</feature>
<feature type="region of interest" description="Disordered" evidence="2">
    <location>
        <begin position="713"/>
        <end position="733"/>
    </location>
</feature>
<dbReference type="InterPro" id="IPR051553">
    <property type="entry name" value="Ran_GTPase-activating"/>
</dbReference>
<feature type="compositionally biased region" description="Low complexity" evidence="2">
    <location>
        <begin position="200"/>
        <end position="217"/>
    </location>
</feature>
<feature type="compositionally biased region" description="Polar residues" evidence="2">
    <location>
        <begin position="715"/>
        <end position="729"/>
    </location>
</feature>
<reference evidence="4 5" key="1">
    <citation type="journal article" date="2019" name="Sci. Rep.">
        <title>Nanopore sequencing improves the draft genome of the human pathogenic amoeba Naegleria fowleri.</title>
        <authorList>
            <person name="Liechti N."/>
            <person name="Schurch N."/>
            <person name="Bruggmann R."/>
            <person name="Wittwer M."/>
        </authorList>
    </citation>
    <scope>NUCLEOTIDE SEQUENCE [LARGE SCALE GENOMIC DNA]</scope>
    <source>
        <strain evidence="4 5">ATCC 30894</strain>
    </source>
</reference>
<dbReference type="Pfam" id="PF13540">
    <property type="entry name" value="RCC1_2"/>
    <property type="match status" value="2"/>
</dbReference>
<sequence length="1255" mass="142220">MMNSSSSAEGVESSSSSTSTYSSFSSSDAELLNSSSSWHYPHALPRRGLQDDPRSVISSSVLVEDDDNELDVDTSREDPFHKIYQQEEEEDYLMDPHDDESETIHHHHHHSRRDDFDDQLEPFSLYSVTDDDHDSNSYLTNSSLESIKKRTLKKRLAALQQQVDAENVCFLLLCGSVFHTTRMQQQRMEYLKKTSNRENQQQQPSQQLQLSQQQQPHGHGGNGSSLGSSSLFYKSLPFGEKIRHISCGSNHYMILTESGRLFCSGRNDFGQLGIPETLNQRMTNSTYLDFNARLGGPMNATSPNDNNSNGFNLISPRESVPMVSPRATIAASATTTTTNHAPHLIPEQVTLLQKEFNPHHDLELNFLVECNLKLLIPTVESIGKPVLPKRRASRAFSRMNDLQQNFGVRLVSCGSNHTIIVTNNGDLYSTGANSEGQLGLGDFCDRFIFSKINVCLEQAIQQLHCQFNHSAIITTRGELFVCGSNANAELGLLLPKAKVSVFSQVPLNTPVKSIRFTIDCTVVLSTDGDLYSCGIGGELNDQNFGDSSTWMEEKRFTMYRKISIIPSFKKVNIPNEKFEQIHCGATFTLASTANDDIFVFNNGSTTTANSSGEEYSPRHNANATTVNGSSSTSVMDYYRQSMLLPNKNSSSSNQHSTKPFKTFRLKAKETDDIPFTTKIKDICCGYHHVMITDYLDQFYGLGRNDDGRLGFLSKRPSSCDSSNKKQQPNAEKKPIYVNEVKRVEFSNRLLMQTFNSVACGEKFTIFYNKMEEEFLKKRKTHPIPLKPLFMKRVHTSVKETSLNVFLPLLQQSCPSLAQMLSEKGRCVNVSQPSDVPLLQLLIDTITNEQDLDHDHTLMNDGSKLLRLLFLLSIYVKSGEQVHLKMKILWKLLNLIDMENVNIFLKDIVSCMEEMDHLESSNFSSHQHKINSTILKTLNECHEMILHDISNTSYKWMFLLGEYCKDLLDMSLDVKSEFAQQLVKQKLPNLFKNTSLTYSIIVGSELSHAHPTLTTVTTLGSTRKSLYNHQETSDIKVALNHHRSHFIQAHKTILASCSPVLDSFLRKFSSDLNDDTNHNNNGMETLDLYSLCFGSELHLLNRNFTQKALELSLQLMYDCDGGSHNDCDNNTTTNSNSFLSPFMGPKDGIDLFFCMQIVALKLQSSYLQQKGFEILELLKKNFVDDHTISLVERALDFMESYKLQDSFKEDFTRVIVRLVNDKWSSLSARCRSRDDWKYILQLFYNVVEEEQYYGFL</sequence>
<dbReference type="RefSeq" id="XP_044563175.1">
    <property type="nucleotide sequence ID" value="XM_044705459.1"/>
</dbReference>
<dbReference type="VEuPathDB" id="AmoebaDB:FDP41_002282"/>
<proteinExistence type="predicted"/>
<dbReference type="Gene3D" id="3.30.710.10">
    <property type="entry name" value="Potassium Channel Kv1.1, Chain A"/>
    <property type="match status" value="1"/>
</dbReference>
<dbReference type="PROSITE" id="PS50012">
    <property type="entry name" value="RCC1_3"/>
    <property type="match status" value="1"/>
</dbReference>
<feature type="compositionally biased region" description="Acidic residues" evidence="2">
    <location>
        <begin position="63"/>
        <end position="72"/>
    </location>
</feature>
<dbReference type="InterPro" id="IPR000210">
    <property type="entry name" value="BTB/POZ_dom"/>
</dbReference>
<dbReference type="PANTHER" id="PTHR45982">
    <property type="entry name" value="REGULATOR OF CHROMOSOME CONDENSATION"/>
    <property type="match status" value="1"/>
</dbReference>
<feature type="region of interest" description="Disordered" evidence="2">
    <location>
        <begin position="60"/>
        <end position="80"/>
    </location>
</feature>
<accession>A0A6A5BUU3</accession>
<feature type="domain" description="BTB" evidence="3">
    <location>
        <begin position="1032"/>
        <end position="1117"/>
    </location>
</feature>
<dbReference type="VEuPathDB" id="AmoebaDB:NfTy_042810"/>
<dbReference type="OrthoDB" id="5370059at2759"/>
<evidence type="ECO:0000313" key="4">
    <source>
        <dbReference type="EMBL" id="KAF0978462.1"/>
    </source>
</evidence>
<gene>
    <name evidence="4" type="ORF">FDP41_002282</name>
</gene>
<dbReference type="InterPro" id="IPR011333">
    <property type="entry name" value="SKP1/BTB/POZ_sf"/>
</dbReference>
<dbReference type="Gene3D" id="2.130.10.30">
    <property type="entry name" value="Regulator of chromosome condensation 1/beta-lactamase-inhibitor protein II"/>
    <property type="match status" value="3"/>
</dbReference>
<name>A0A6A5BUU3_NAEFO</name>
<dbReference type="OMA" id="FNSVACG"/>
<dbReference type="SUPFAM" id="SSF50985">
    <property type="entry name" value="RCC1/BLIP-II"/>
    <property type="match status" value="2"/>
</dbReference>